<proteinExistence type="predicted"/>
<dbReference type="Gene3D" id="3.90.550.10">
    <property type="entry name" value="Spore Coat Polysaccharide Biosynthesis Protein SpsA, Chain A"/>
    <property type="match status" value="1"/>
</dbReference>
<dbReference type="CDD" id="cd00761">
    <property type="entry name" value="Glyco_tranf_GTA_type"/>
    <property type="match status" value="1"/>
</dbReference>
<feature type="domain" description="Glycosyltransferase 2-like" evidence="1">
    <location>
        <begin position="11"/>
        <end position="169"/>
    </location>
</feature>
<accession>A0A5J6MPT6</accession>
<keyword evidence="3" id="KW-1185">Reference proteome</keyword>
<dbReference type="KEGG" id="htq:FRZ44_33740"/>
<dbReference type="SUPFAM" id="SSF53448">
    <property type="entry name" value="Nucleotide-diphospho-sugar transferases"/>
    <property type="match status" value="1"/>
</dbReference>
<sequence>MKAVPGEIDLSVVVTLMDSRGQVEECLSSWTRGQTLGRDRYEVIVVASGREPEIEAVARGLLTTGDSLLRFEAPNELALHDFGARKARGRWLLFTEAHCQADPGCLAALLAYLQTHADRYAGACIRTTSDGSADPIARLEERWYQEGFAAWSQEADWRKFTIRGTAVLREAYANVGGFKVEHGCFAEVLLAAELDAAGYRLGYAPAASVKHYNSTRIGELLAYVREYREGEVAFRFRNASGGLGRYFGWSGSWQEQKPADRARALACAARSLSRAMVRPWRPGAAAKARAALDALLRFPIDRLSGGRAGLLQAGLAYAGARLAFAWPGADFERRYRRYCRLWDAAGELARRLALRRQSLNVSSTSPMPTSATLDYRPGEMPSDGLIGFHAPEQFEGRRFRWSSPLALIRLKLPPGPYSIRLDLGGPGAGLASEFVDLYLDGRLLRREGRAKAAQGLYLAGPGEFRTRPPENLILVSGRIRAGSPEIRALGVPVFGIEFLPATASGAMGETGRAPE</sequence>
<dbReference type="EMBL" id="CP042906">
    <property type="protein sequence ID" value="QEX18070.1"/>
    <property type="molecule type" value="Genomic_DNA"/>
</dbReference>
<organism evidence="2 3">
    <name type="scientific">Hypericibacter terrae</name>
    <dbReference type="NCBI Taxonomy" id="2602015"/>
    <lineage>
        <taxon>Bacteria</taxon>
        <taxon>Pseudomonadati</taxon>
        <taxon>Pseudomonadota</taxon>
        <taxon>Alphaproteobacteria</taxon>
        <taxon>Rhodospirillales</taxon>
        <taxon>Dongiaceae</taxon>
        <taxon>Hypericibacter</taxon>
    </lineage>
</organism>
<evidence type="ECO:0000313" key="2">
    <source>
        <dbReference type="EMBL" id="QEX18070.1"/>
    </source>
</evidence>
<dbReference type="InterPro" id="IPR001173">
    <property type="entry name" value="Glyco_trans_2-like"/>
</dbReference>
<dbReference type="RefSeq" id="WP_151178264.1">
    <property type="nucleotide sequence ID" value="NZ_CP042906.1"/>
</dbReference>
<gene>
    <name evidence="2" type="ORF">FRZ44_33740</name>
</gene>
<protein>
    <recommendedName>
        <fullName evidence="1">Glycosyltransferase 2-like domain-containing protein</fullName>
    </recommendedName>
</protein>
<dbReference type="OrthoDB" id="8187206at2"/>
<reference evidence="2 3" key="1">
    <citation type="submission" date="2019-08" db="EMBL/GenBank/DDBJ databases">
        <title>Hyperibacter terrae gen. nov., sp. nov. and Hyperibacter viscosus sp. nov., two new members in the family Rhodospirillaceae isolated from the rhizosphere of Hypericum perforatum.</title>
        <authorList>
            <person name="Noviana Z."/>
        </authorList>
    </citation>
    <scope>NUCLEOTIDE SEQUENCE [LARGE SCALE GENOMIC DNA]</scope>
    <source>
        <strain evidence="2 3">R5913</strain>
    </source>
</reference>
<dbReference type="InterPro" id="IPR029044">
    <property type="entry name" value="Nucleotide-diphossugar_trans"/>
</dbReference>
<dbReference type="Proteomes" id="UP000326202">
    <property type="component" value="Chromosome"/>
</dbReference>
<evidence type="ECO:0000259" key="1">
    <source>
        <dbReference type="Pfam" id="PF00535"/>
    </source>
</evidence>
<name>A0A5J6MPT6_9PROT</name>
<dbReference type="Pfam" id="PF00535">
    <property type="entry name" value="Glycos_transf_2"/>
    <property type="match status" value="1"/>
</dbReference>
<dbReference type="AlphaFoldDB" id="A0A5J6MPT6"/>
<evidence type="ECO:0000313" key="3">
    <source>
        <dbReference type="Proteomes" id="UP000326202"/>
    </source>
</evidence>